<evidence type="ECO:0000313" key="2">
    <source>
        <dbReference type="EMBL" id="CAA9549752.1"/>
    </source>
</evidence>
<dbReference type="AlphaFoldDB" id="A0A6J4UII7"/>
<accession>A0A6J4UII7</accession>
<protein>
    <submittedName>
        <fullName evidence="2">N-Acetyl-D-glucosamine ABC transport system, permease protein 1</fullName>
    </submittedName>
</protein>
<feature type="compositionally biased region" description="Basic and acidic residues" evidence="1">
    <location>
        <begin position="59"/>
        <end position="77"/>
    </location>
</feature>
<name>A0A6J4UII7_9BACT</name>
<feature type="non-terminal residue" evidence="2">
    <location>
        <position position="326"/>
    </location>
</feature>
<proteinExistence type="predicted"/>
<feature type="compositionally biased region" description="Basic and acidic residues" evidence="1">
    <location>
        <begin position="163"/>
        <end position="204"/>
    </location>
</feature>
<reference evidence="2" key="1">
    <citation type="submission" date="2020-02" db="EMBL/GenBank/DDBJ databases">
        <authorList>
            <person name="Meier V. D."/>
        </authorList>
    </citation>
    <scope>NUCLEOTIDE SEQUENCE</scope>
    <source>
        <strain evidence="2">AVDCRST_MAG59</strain>
    </source>
</reference>
<feature type="region of interest" description="Disordered" evidence="1">
    <location>
        <begin position="136"/>
        <end position="241"/>
    </location>
</feature>
<feature type="compositionally biased region" description="Basic residues" evidence="1">
    <location>
        <begin position="220"/>
        <end position="236"/>
    </location>
</feature>
<feature type="region of interest" description="Disordered" evidence="1">
    <location>
        <begin position="1"/>
        <end position="95"/>
    </location>
</feature>
<gene>
    <name evidence="2" type="ORF">AVDCRST_MAG59-1647</name>
</gene>
<organism evidence="2">
    <name type="scientific">uncultured Thermomicrobiales bacterium</name>
    <dbReference type="NCBI Taxonomy" id="1645740"/>
    <lineage>
        <taxon>Bacteria</taxon>
        <taxon>Pseudomonadati</taxon>
        <taxon>Thermomicrobiota</taxon>
        <taxon>Thermomicrobia</taxon>
        <taxon>Thermomicrobiales</taxon>
        <taxon>environmental samples</taxon>
    </lineage>
</organism>
<feature type="non-terminal residue" evidence="2">
    <location>
        <position position="1"/>
    </location>
</feature>
<evidence type="ECO:0000256" key="1">
    <source>
        <dbReference type="SAM" id="MobiDB-lite"/>
    </source>
</evidence>
<sequence>EGPGAPPRTRPAAGAGAGADGAPGPPPGRLSWRPPHRDDRRLPLPAAELRRLPRLQPAPDRRHLRLDPDGLEPDRRAAVRRPGQLPPAAGGRPLLAERPQHPLLHRRCGAGGGLHRLLAGAPAEPQDARRCLLPDHLLPAPRHPDGGDRPGLGLDLPSPARPPELRAGADRDRRAALAAEHHLGDAGRRRHEQLAGHRLRDADLPSRVAGNPPGPTGGGHGRRRHLVPAPPPHRRPAPGADHLLHPGDLVYRRHAGLRPVLRDDPGRPRLLHHHPGHVRLPERLPVVPDGLRRHDRGRPLRQHLRHHRPPVAVRPGMGLRQRRRPV</sequence>
<dbReference type="EMBL" id="CADCWF010000102">
    <property type="protein sequence ID" value="CAA9549752.1"/>
    <property type="molecule type" value="Genomic_DNA"/>
</dbReference>